<evidence type="ECO:0000313" key="20">
    <source>
        <dbReference type="EMBL" id="RHY28050.1"/>
    </source>
</evidence>
<keyword evidence="3" id="KW-0813">Transport</keyword>
<dbReference type="AlphaFoldDB" id="A0A3R6VJR0"/>
<evidence type="ECO:0000313" key="21">
    <source>
        <dbReference type="Proteomes" id="UP000285060"/>
    </source>
</evidence>
<dbReference type="GO" id="GO:0016020">
    <property type="term" value="C:membrane"/>
    <property type="evidence" value="ECO:0007669"/>
    <property type="project" value="UniProtKB-SubCell"/>
</dbReference>
<organism evidence="20 21">
    <name type="scientific">Aphanomyces invadans</name>
    <dbReference type="NCBI Taxonomy" id="157072"/>
    <lineage>
        <taxon>Eukaryota</taxon>
        <taxon>Sar</taxon>
        <taxon>Stramenopiles</taxon>
        <taxon>Oomycota</taxon>
        <taxon>Saprolegniomycetes</taxon>
        <taxon>Saprolegniales</taxon>
        <taxon>Verrucalvaceae</taxon>
        <taxon>Aphanomyces</taxon>
    </lineage>
</organism>
<keyword evidence="13" id="KW-0012">Acyltransferase</keyword>
<dbReference type="InterPro" id="IPR027359">
    <property type="entry name" value="Volt_channel_dom_sf"/>
</dbReference>
<dbReference type="VEuPathDB" id="FungiDB:H310_03550"/>
<dbReference type="InterPro" id="IPR007130">
    <property type="entry name" value="DAGAT"/>
</dbReference>
<feature type="domain" description="RCK N-terminal" evidence="19">
    <location>
        <begin position="910"/>
        <end position="1019"/>
    </location>
</feature>
<name>A0A3R6VJR0_9STRA</name>
<dbReference type="Proteomes" id="UP000285060">
    <property type="component" value="Unassembled WGS sequence"/>
</dbReference>
<evidence type="ECO:0000256" key="13">
    <source>
        <dbReference type="ARBA" id="ARBA00023315"/>
    </source>
</evidence>
<keyword evidence="12" id="KW-0407">Ion channel</keyword>
<evidence type="ECO:0000256" key="1">
    <source>
        <dbReference type="ARBA" id="ARBA00004141"/>
    </source>
</evidence>
<feature type="region of interest" description="Disordered" evidence="15">
    <location>
        <begin position="1055"/>
        <end position="1074"/>
    </location>
</feature>
<dbReference type="GO" id="GO:0005267">
    <property type="term" value="F:potassium channel activity"/>
    <property type="evidence" value="ECO:0007669"/>
    <property type="project" value="UniProtKB-KW"/>
</dbReference>
<comment type="similarity">
    <text evidence="2">Belongs to the diacylglycerol acyltransferase family.</text>
</comment>
<dbReference type="InterPro" id="IPR047871">
    <property type="entry name" value="K_chnl_Slo-like"/>
</dbReference>
<evidence type="ECO:0000256" key="12">
    <source>
        <dbReference type="ARBA" id="ARBA00023303"/>
    </source>
</evidence>
<dbReference type="VEuPathDB" id="FungiDB:H310_03549"/>
<evidence type="ECO:0000256" key="6">
    <source>
        <dbReference type="ARBA" id="ARBA00022692"/>
    </source>
</evidence>
<evidence type="ECO:0000259" key="19">
    <source>
        <dbReference type="Pfam" id="PF22614"/>
    </source>
</evidence>
<feature type="transmembrane region" description="Helical" evidence="16">
    <location>
        <begin position="12"/>
        <end position="34"/>
    </location>
</feature>
<gene>
    <name evidence="20" type="ORF">DYB32_006303</name>
</gene>
<feature type="domain" description="Potassium channel" evidence="18">
    <location>
        <begin position="512"/>
        <end position="556"/>
    </location>
</feature>
<sequence>MITFNCEPRFVIGMSVAVYVAAVSVFVAATAYFIQQTSLPIWQAFLFALLLSYIPSYLEPCPMSPDGRYWPWFATRDWRWLSPFVKKAELHFEAPLVKGTQYLFAVHPHGIASWHHGVLLANSSSPAFSDFVPGDKRRHLGASIVFRIPLWREFMLYFGVVDASKQVANAVLQSGKTLVILVGGVIEQMMAKRGEHLIYVKQRKGTKLIKSYHHVFGNPIPTTKAEHPTQDDIDAVHKQYVDELERIFHKYKAKFGCPDAVLHVAVSVVLKENAVLERFKQQSVLQLLRYIVEIDFADTSGPPVHWNYGRWCETIDTAKAYSIEMLDERCRAMRRLAPLFYIVRVYAAPLRLEYITSVFSLVDLIGVASAWIEISFTQHTLTMLKLDTAGRQFLSMLQVMKSMRVLRAYRLLRFTSSIVQRQILATVLTVLCMIIAVAGALQNVELCPAQCPDFCIPHYRDDVLTCSEIEITFPNTNLTTWCTSFVNYTLASPHPPTNCCRRASRVIVHGQVTISTLGYGDISPKTSAGRIGTSILIMMTFVFLPIQVNTLVSVISQHSKYNKAFTSRSDTHGVITAHELDVGMLHAFLRQFFHPQNRNWNERIVILHPQEPTPDVTKIIHQFEPRVTYIVGSAMQESDLKRAAVPTSSVCYVLTSASGDKTGRADQMSAILTTAFRVMNKTVPIFTQVIASTSVSYCTISGANNVVCVQKLKMSMLALSCRIKGLTTLLTNLLSTLAPPLKPPKDAWMTDYLEGAMSKIFRVDIPRSFSGITYHELVMFLYNNLQVIPIAMETGTNSIQLNPMSFKLGQAADPKLCCTVYVIAPGVEVVDRINEYQLEQIRQFRQTLRKMERAKADAEDSDRVKPVQSPKRQTKKLTLGGHMFKSKTDDVAGSDLKVAYDQFMEVPSVLSRHIVIVGLPYELQDLLGPLRAKSTSQIVVIFAPTKMSIADFERLTHPDHTYFALGSPLSSFDLQRVSITSAASVIVLSTSGTCNSPSTVEFFDKNMVDADAITCVRFILEGCSRHHKHPPNLIVDLAKHTNVRFLSMAVKRESRRDRRVTDHQPGVDDGAYSDMEFATNESDDVLDMNHICEPAYASGATPTLTSHT</sequence>
<comment type="subcellular location">
    <subcellularLocation>
        <location evidence="1">Membrane</location>
        <topology evidence="1">Multi-pass membrane protein</topology>
    </subcellularLocation>
</comment>
<dbReference type="Gene3D" id="1.20.120.350">
    <property type="entry name" value="Voltage-gated potassium channels. Chain C"/>
    <property type="match status" value="1"/>
</dbReference>
<comment type="catalytic activity">
    <reaction evidence="14">
        <text>K(+)(in) = K(+)(out)</text>
        <dbReference type="Rhea" id="RHEA:29463"/>
        <dbReference type="ChEBI" id="CHEBI:29103"/>
    </reaction>
</comment>
<dbReference type="Gene3D" id="1.10.287.70">
    <property type="match status" value="1"/>
</dbReference>
<feature type="transmembrane region" description="Helical" evidence="16">
    <location>
        <begin position="40"/>
        <end position="58"/>
    </location>
</feature>
<feature type="compositionally biased region" description="Basic and acidic residues" evidence="15">
    <location>
        <begin position="1055"/>
        <end position="1066"/>
    </location>
</feature>
<keyword evidence="5" id="KW-0808">Transferase</keyword>
<evidence type="ECO:0000256" key="5">
    <source>
        <dbReference type="ARBA" id="ARBA00022679"/>
    </source>
</evidence>
<evidence type="ECO:0000256" key="3">
    <source>
        <dbReference type="ARBA" id="ARBA00022448"/>
    </source>
</evidence>
<evidence type="ECO:0000256" key="11">
    <source>
        <dbReference type="ARBA" id="ARBA00023136"/>
    </source>
</evidence>
<evidence type="ECO:0000256" key="2">
    <source>
        <dbReference type="ARBA" id="ARBA00005420"/>
    </source>
</evidence>
<keyword evidence="9 16" id="KW-1133">Transmembrane helix</keyword>
<keyword evidence="10" id="KW-0406">Ion transport</keyword>
<dbReference type="Gene3D" id="3.40.50.720">
    <property type="entry name" value="NAD(P)-binding Rossmann-like Domain"/>
    <property type="match status" value="2"/>
</dbReference>
<keyword evidence="7" id="KW-0631">Potassium channel</keyword>
<dbReference type="InterPro" id="IPR003148">
    <property type="entry name" value="RCK_N"/>
</dbReference>
<keyword evidence="6 16" id="KW-0812">Transmembrane</keyword>
<dbReference type="SUPFAM" id="SSF81324">
    <property type="entry name" value="Voltage-gated potassium channels"/>
    <property type="match status" value="1"/>
</dbReference>
<evidence type="ECO:0008006" key="22">
    <source>
        <dbReference type="Google" id="ProtNLM"/>
    </source>
</evidence>
<dbReference type="GO" id="GO:0008374">
    <property type="term" value="F:O-acyltransferase activity"/>
    <property type="evidence" value="ECO:0007669"/>
    <property type="project" value="InterPro"/>
</dbReference>
<dbReference type="Pfam" id="PF03982">
    <property type="entry name" value="DAGAT"/>
    <property type="match status" value="2"/>
</dbReference>
<proteinExistence type="inferred from homology"/>
<evidence type="ECO:0000256" key="16">
    <source>
        <dbReference type="SAM" id="Phobius"/>
    </source>
</evidence>
<evidence type="ECO:0000256" key="14">
    <source>
        <dbReference type="ARBA" id="ARBA00034430"/>
    </source>
</evidence>
<evidence type="ECO:0000256" key="7">
    <source>
        <dbReference type="ARBA" id="ARBA00022826"/>
    </source>
</evidence>
<evidence type="ECO:0000256" key="10">
    <source>
        <dbReference type="ARBA" id="ARBA00023065"/>
    </source>
</evidence>
<evidence type="ECO:0000256" key="4">
    <source>
        <dbReference type="ARBA" id="ARBA00022538"/>
    </source>
</evidence>
<feature type="domain" description="Calcium-activated potassium channel BK alpha subunit" evidence="17">
    <location>
        <begin position="705"/>
        <end position="792"/>
    </location>
</feature>
<keyword evidence="11 16" id="KW-0472">Membrane</keyword>
<evidence type="ECO:0000256" key="9">
    <source>
        <dbReference type="ARBA" id="ARBA00022989"/>
    </source>
</evidence>
<reference evidence="20 21" key="1">
    <citation type="submission" date="2018-08" db="EMBL/GenBank/DDBJ databases">
        <title>Aphanomyces genome sequencing and annotation.</title>
        <authorList>
            <person name="Minardi D."/>
            <person name="Oidtmann B."/>
            <person name="Van Der Giezen M."/>
            <person name="Studholme D.J."/>
        </authorList>
    </citation>
    <scope>NUCLEOTIDE SEQUENCE [LARGE SCALE GENOMIC DNA]</scope>
    <source>
        <strain evidence="20 21">NJM0002</strain>
    </source>
</reference>
<dbReference type="Pfam" id="PF07885">
    <property type="entry name" value="Ion_trans_2"/>
    <property type="match status" value="1"/>
</dbReference>
<dbReference type="InterPro" id="IPR013099">
    <property type="entry name" value="K_chnl_dom"/>
</dbReference>
<evidence type="ECO:0000259" key="17">
    <source>
        <dbReference type="Pfam" id="PF03493"/>
    </source>
</evidence>
<dbReference type="Pfam" id="PF03493">
    <property type="entry name" value="BK_channel_a"/>
    <property type="match status" value="1"/>
</dbReference>
<dbReference type="PANTHER" id="PTHR10027:SF10">
    <property type="entry name" value="SLOWPOKE 2, ISOFORM D"/>
    <property type="match status" value="1"/>
</dbReference>
<dbReference type="InterPro" id="IPR003929">
    <property type="entry name" value="K_chnl_BK_asu"/>
</dbReference>
<dbReference type="Pfam" id="PF22614">
    <property type="entry name" value="Slo-like_RCK"/>
    <property type="match status" value="2"/>
</dbReference>
<evidence type="ECO:0000259" key="18">
    <source>
        <dbReference type="Pfam" id="PF07885"/>
    </source>
</evidence>
<keyword evidence="21" id="KW-1185">Reference proteome</keyword>
<keyword evidence="4" id="KW-0633">Potassium transport</keyword>
<dbReference type="PANTHER" id="PTHR10027">
    <property type="entry name" value="CALCIUM-ACTIVATED POTASSIUM CHANNEL ALPHA CHAIN"/>
    <property type="match status" value="1"/>
</dbReference>
<feature type="domain" description="RCK N-terminal" evidence="19">
    <location>
        <begin position="571"/>
        <end position="687"/>
    </location>
</feature>
<accession>A0A3R6VJR0</accession>
<dbReference type="EMBL" id="QUSY01000655">
    <property type="protein sequence ID" value="RHY28050.1"/>
    <property type="molecule type" value="Genomic_DNA"/>
</dbReference>
<comment type="caution">
    <text evidence="20">The sequence shown here is derived from an EMBL/GenBank/DDBJ whole genome shotgun (WGS) entry which is preliminary data.</text>
</comment>
<protein>
    <recommendedName>
        <fullName evidence="22">Diacylglycerol O-acyltransferase</fullName>
    </recommendedName>
</protein>
<evidence type="ECO:0000256" key="8">
    <source>
        <dbReference type="ARBA" id="ARBA00022958"/>
    </source>
</evidence>
<keyword evidence="8" id="KW-0630">Potassium</keyword>
<evidence type="ECO:0000256" key="15">
    <source>
        <dbReference type="SAM" id="MobiDB-lite"/>
    </source>
</evidence>